<feature type="region of interest" description="Disordered" evidence="1">
    <location>
        <begin position="62"/>
        <end position="84"/>
    </location>
</feature>
<evidence type="ECO:0000256" key="1">
    <source>
        <dbReference type="SAM" id="MobiDB-lite"/>
    </source>
</evidence>
<feature type="compositionally biased region" description="Polar residues" evidence="1">
    <location>
        <begin position="9"/>
        <end position="20"/>
    </location>
</feature>
<dbReference type="Gramene" id="KCW73595">
    <property type="protein sequence ID" value="KCW73595"/>
    <property type="gene ID" value="EUGRSUZ_E02156"/>
</dbReference>
<protein>
    <submittedName>
        <fullName evidence="2">Uncharacterized protein</fullName>
    </submittedName>
</protein>
<evidence type="ECO:0000313" key="2">
    <source>
        <dbReference type="EMBL" id="KCW73595.1"/>
    </source>
</evidence>
<dbReference type="InParanoid" id="A0A059C6N5"/>
<gene>
    <name evidence="2" type="ORF">EUGRSUZ_E02156</name>
</gene>
<reference evidence="2" key="1">
    <citation type="submission" date="2013-07" db="EMBL/GenBank/DDBJ databases">
        <title>The genome of Eucalyptus grandis.</title>
        <authorList>
            <person name="Schmutz J."/>
            <person name="Hayes R."/>
            <person name="Myburg A."/>
            <person name="Tuskan G."/>
            <person name="Grattapaglia D."/>
            <person name="Rokhsar D.S."/>
        </authorList>
    </citation>
    <scope>NUCLEOTIDE SEQUENCE</scope>
    <source>
        <tissue evidence="2">Leaf extractions</tissue>
    </source>
</reference>
<proteinExistence type="predicted"/>
<organism evidence="2">
    <name type="scientific">Eucalyptus grandis</name>
    <name type="common">Flooded gum</name>
    <dbReference type="NCBI Taxonomy" id="71139"/>
    <lineage>
        <taxon>Eukaryota</taxon>
        <taxon>Viridiplantae</taxon>
        <taxon>Streptophyta</taxon>
        <taxon>Embryophyta</taxon>
        <taxon>Tracheophyta</taxon>
        <taxon>Spermatophyta</taxon>
        <taxon>Magnoliopsida</taxon>
        <taxon>eudicotyledons</taxon>
        <taxon>Gunneridae</taxon>
        <taxon>Pentapetalae</taxon>
        <taxon>rosids</taxon>
        <taxon>malvids</taxon>
        <taxon>Myrtales</taxon>
        <taxon>Myrtaceae</taxon>
        <taxon>Myrtoideae</taxon>
        <taxon>Eucalypteae</taxon>
        <taxon>Eucalyptus</taxon>
    </lineage>
</organism>
<dbReference type="EMBL" id="KK198757">
    <property type="protein sequence ID" value="KCW73595.1"/>
    <property type="molecule type" value="Genomic_DNA"/>
</dbReference>
<feature type="region of interest" description="Disordered" evidence="1">
    <location>
        <begin position="1"/>
        <end position="48"/>
    </location>
</feature>
<dbReference type="AlphaFoldDB" id="A0A059C6N5"/>
<name>A0A059C6N5_EUCGR</name>
<feature type="compositionally biased region" description="Basic and acidic residues" evidence="1">
    <location>
        <begin position="26"/>
        <end position="35"/>
    </location>
</feature>
<sequence length="104" mass="11479">MRGGGLAKTSDSTNASSSIPTPAISDKMEEDRPAEATEAMETDDDSLPSCVIGEKQCLIAAGRNRTTEKPNPTYKAKDEHDSSLESIVNMEQIRKRRFEEEMDE</sequence>
<accession>A0A059C6N5</accession>